<evidence type="ECO:0000256" key="6">
    <source>
        <dbReference type="ARBA" id="ARBA00023316"/>
    </source>
</evidence>
<feature type="transmembrane region" description="Helical" evidence="7">
    <location>
        <begin position="7"/>
        <end position="31"/>
    </location>
</feature>
<keyword evidence="4 7" id="KW-0472">Membrane</keyword>
<gene>
    <name evidence="7" type="primary">mltG</name>
    <name evidence="8" type="ORF">SAMN02910344_00875</name>
</gene>
<evidence type="ECO:0000313" key="9">
    <source>
        <dbReference type="Proteomes" id="UP000243745"/>
    </source>
</evidence>
<dbReference type="GO" id="GO:0005886">
    <property type="term" value="C:plasma membrane"/>
    <property type="evidence" value="ECO:0007669"/>
    <property type="project" value="UniProtKB-SubCell"/>
</dbReference>
<dbReference type="NCBIfam" id="TIGR00247">
    <property type="entry name" value="endolytic transglycosylase MltG"/>
    <property type="match status" value="1"/>
</dbReference>
<comment type="catalytic activity">
    <reaction evidence="7">
        <text>a peptidoglycan chain = a peptidoglycan chain with N-acetyl-1,6-anhydromuramyl-[peptide] at the reducing end + a peptidoglycan chain with N-acetylglucosamine at the non-reducing end.</text>
        <dbReference type="EC" id="4.2.2.29"/>
    </reaction>
</comment>
<dbReference type="AlphaFoldDB" id="A0A662ZG81"/>
<evidence type="ECO:0000256" key="2">
    <source>
        <dbReference type="ARBA" id="ARBA00022692"/>
    </source>
</evidence>
<evidence type="ECO:0000256" key="4">
    <source>
        <dbReference type="ARBA" id="ARBA00023136"/>
    </source>
</evidence>
<organism evidence="8 9">
    <name type="scientific">Ruminobacter amylophilus</name>
    <dbReference type="NCBI Taxonomy" id="867"/>
    <lineage>
        <taxon>Bacteria</taxon>
        <taxon>Pseudomonadati</taxon>
        <taxon>Pseudomonadota</taxon>
        <taxon>Gammaproteobacteria</taxon>
        <taxon>Aeromonadales</taxon>
        <taxon>Succinivibrionaceae</taxon>
        <taxon>Ruminobacter</taxon>
    </lineage>
</organism>
<evidence type="ECO:0000256" key="3">
    <source>
        <dbReference type="ARBA" id="ARBA00022989"/>
    </source>
</evidence>
<comment type="similarity">
    <text evidence="7">Belongs to the transglycosylase MltG family.</text>
</comment>
<name>A0A662ZG81_9GAMM</name>
<dbReference type="EC" id="4.2.2.29" evidence="7"/>
<dbReference type="InterPro" id="IPR003770">
    <property type="entry name" value="MLTG-like"/>
</dbReference>
<protein>
    <recommendedName>
        <fullName evidence="7">Endolytic murein transglycosylase</fullName>
        <ecNumber evidence="7">4.2.2.29</ecNumber>
    </recommendedName>
    <alternativeName>
        <fullName evidence="7">Peptidoglycan lytic transglycosylase</fullName>
    </alternativeName>
    <alternativeName>
        <fullName evidence="7">Peptidoglycan polymerization terminase</fullName>
    </alternativeName>
</protein>
<evidence type="ECO:0000256" key="5">
    <source>
        <dbReference type="ARBA" id="ARBA00023239"/>
    </source>
</evidence>
<dbReference type="GO" id="GO:0008932">
    <property type="term" value="F:lytic endotransglycosylase activity"/>
    <property type="evidence" value="ECO:0007669"/>
    <property type="project" value="UniProtKB-UniRule"/>
</dbReference>
<evidence type="ECO:0000256" key="1">
    <source>
        <dbReference type="ARBA" id="ARBA00022475"/>
    </source>
</evidence>
<dbReference type="GO" id="GO:0071555">
    <property type="term" value="P:cell wall organization"/>
    <property type="evidence" value="ECO:0007669"/>
    <property type="project" value="UniProtKB-KW"/>
</dbReference>
<dbReference type="PANTHER" id="PTHR30518:SF2">
    <property type="entry name" value="ENDOLYTIC MUREIN TRANSGLYCOSYLASE"/>
    <property type="match status" value="1"/>
</dbReference>
<keyword evidence="1 7" id="KW-1003">Cell membrane</keyword>
<reference evidence="8 9" key="1">
    <citation type="submission" date="2016-10" db="EMBL/GenBank/DDBJ databases">
        <authorList>
            <person name="Varghese N."/>
            <person name="Submissions S."/>
        </authorList>
    </citation>
    <scope>NUCLEOTIDE SEQUENCE [LARGE SCALE GENOMIC DNA]</scope>
    <source>
        <strain evidence="8 9">DSM 1361</strain>
    </source>
</reference>
<evidence type="ECO:0000256" key="7">
    <source>
        <dbReference type="HAMAP-Rule" id="MF_02065"/>
    </source>
</evidence>
<sequence length="354" mass="40564">MKFTTKILLWLFFYCLCALITIKLVMVWIGYEMYTFESLRNSEDVELTVEPGSTASSIINRIYHPKMNRYIIKYWLKHNGNLTAVKKGYYHIPKNTGPKDALEMIVNGREMTFSITLVEGNTVDAVLQSVKSNKNLTHVLKKDFGEQDLKKLLGVSYSSPEGLLMPETYSFVKGETDVNLLKRAYSDMDSFLKKEYAGRKNDLPYKNEYEALIMASIVEKETSVPEERAKIASVFVNRLKKGMKLQTDPTVIYGVRSRYKGKIYQSYLRDDNEYNTYIISGLPPTPIALPGKASIEAALHPDDTEYLFFVAKGPDPKQGHIFSVNEKMHNIAVHNYREAVKEYKKQHASESKDE</sequence>
<dbReference type="RefSeq" id="WP_093141275.1">
    <property type="nucleotide sequence ID" value="NZ_FOXF01000010.1"/>
</dbReference>
<dbReference type="OrthoDB" id="9814591at2"/>
<keyword evidence="9" id="KW-1185">Reference proteome</keyword>
<proteinExistence type="inferred from homology"/>
<dbReference type="GO" id="GO:0009252">
    <property type="term" value="P:peptidoglycan biosynthetic process"/>
    <property type="evidence" value="ECO:0007669"/>
    <property type="project" value="UniProtKB-UniRule"/>
</dbReference>
<dbReference type="EMBL" id="FOXF01000010">
    <property type="protein sequence ID" value="SFP24918.1"/>
    <property type="molecule type" value="Genomic_DNA"/>
</dbReference>
<dbReference type="Gene3D" id="3.30.1490.480">
    <property type="entry name" value="Endolytic murein transglycosylase"/>
    <property type="match status" value="1"/>
</dbReference>
<dbReference type="HAMAP" id="MF_02065">
    <property type="entry name" value="MltG"/>
    <property type="match status" value="1"/>
</dbReference>
<accession>A0A662ZG81</accession>
<dbReference type="PANTHER" id="PTHR30518">
    <property type="entry name" value="ENDOLYTIC MUREIN TRANSGLYCOSYLASE"/>
    <property type="match status" value="1"/>
</dbReference>
<feature type="site" description="Important for catalytic activity" evidence="7">
    <location>
        <position position="221"/>
    </location>
</feature>
<comment type="subcellular location">
    <subcellularLocation>
        <location evidence="7">Cell inner membrane</location>
        <topology evidence="7">Single-pass membrane protein</topology>
    </subcellularLocation>
</comment>
<dbReference type="CDD" id="cd08010">
    <property type="entry name" value="MltG_like"/>
    <property type="match status" value="1"/>
</dbReference>
<dbReference type="Pfam" id="PF02618">
    <property type="entry name" value="YceG"/>
    <property type="match status" value="1"/>
</dbReference>
<keyword evidence="3 7" id="KW-1133">Transmembrane helix</keyword>
<keyword evidence="7" id="KW-0997">Cell inner membrane</keyword>
<keyword evidence="2 7" id="KW-0812">Transmembrane</keyword>
<keyword evidence="5 7" id="KW-0456">Lyase</keyword>
<comment type="function">
    <text evidence="7">Functions as a peptidoglycan terminase that cleaves nascent peptidoglycan strands endolytically to terminate their elongation.</text>
</comment>
<keyword evidence="6 7" id="KW-0961">Cell wall biogenesis/degradation</keyword>
<evidence type="ECO:0000313" key="8">
    <source>
        <dbReference type="EMBL" id="SFP24918.1"/>
    </source>
</evidence>
<dbReference type="Gene3D" id="3.30.160.60">
    <property type="entry name" value="Classic Zinc Finger"/>
    <property type="match status" value="1"/>
</dbReference>
<dbReference type="Proteomes" id="UP000243745">
    <property type="component" value="Unassembled WGS sequence"/>
</dbReference>